<gene>
    <name evidence="2" type="ORF">STENOSP10_29760</name>
</gene>
<protein>
    <submittedName>
        <fullName evidence="2">Uncharacterized protein</fullName>
    </submittedName>
</protein>
<feature type="compositionally biased region" description="Low complexity" evidence="1">
    <location>
        <begin position="81"/>
        <end position="95"/>
    </location>
</feature>
<dbReference type="EMBL" id="BTRJ01000034">
    <property type="protein sequence ID" value="GMR28755.1"/>
    <property type="molecule type" value="Genomic_DNA"/>
</dbReference>
<dbReference type="Proteomes" id="UP001306668">
    <property type="component" value="Unassembled WGS sequence"/>
</dbReference>
<evidence type="ECO:0000313" key="3">
    <source>
        <dbReference type="Proteomes" id="UP001306668"/>
    </source>
</evidence>
<keyword evidence="3" id="KW-1185">Reference proteome</keyword>
<organism evidence="2 3">
    <name type="scientific">Stenotrophomonas sepilia</name>
    <dbReference type="NCBI Taxonomy" id="2860290"/>
    <lineage>
        <taxon>Bacteria</taxon>
        <taxon>Pseudomonadati</taxon>
        <taxon>Pseudomonadota</taxon>
        <taxon>Gammaproteobacteria</taxon>
        <taxon>Lysobacterales</taxon>
        <taxon>Lysobacteraceae</taxon>
        <taxon>Stenotrophomonas</taxon>
        <taxon>Stenotrophomonas maltophilia group</taxon>
    </lineage>
</organism>
<accession>A0ABQ6QI70</accession>
<name>A0ABQ6QI70_9GAMM</name>
<sequence>MAATLTVTINDPQTISLLLQYKQFLQEEGVDGTLQEAAAGLMVGSLDENHRFNRWAKANRQAGGLPSGAQGNVTPLPTGKTAGVRATATPRRATA</sequence>
<feature type="region of interest" description="Disordered" evidence="1">
    <location>
        <begin position="60"/>
        <end position="95"/>
    </location>
</feature>
<evidence type="ECO:0000256" key="1">
    <source>
        <dbReference type="SAM" id="MobiDB-lite"/>
    </source>
</evidence>
<comment type="caution">
    <text evidence="2">The sequence shown here is derived from an EMBL/GenBank/DDBJ whole genome shotgun (WGS) entry which is preliminary data.</text>
</comment>
<reference evidence="3" key="1">
    <citation type="submission" date="2023-07" db="EMBL/GenBank/DDBJ databases">
        <title>Genome sequence of Stenotrophomonas sp. Alg010 isolated from Sargassum waste.</title>
        <authorList>
            <person name="Mohapatra"/>
            <person name="B.R."/>
        </authorList>
    </citation>
    <scope>NUCLEOTIDE SEQUENCE [LARGE SCALE GENOMIC DNA]</scope>
    <source>
        <strain evidence="3">Alg010</strain>
    </source>
</reference>
<dbReference type="RefSeq" id="WP_151354585.1">
    <property type="nucleotide sequence ID" value="NZ_BTRJ01000034.1"/>
</dbReference>
<proteinExistence type="predicted"/>
<evidence type="ECO:0000313" key="2">
    <source>
        <dbReference type="EMBL" id="GMR28755.1"/>
    </source>
</evidence>